<comment type="caution">
    <text evidence="1">The sequence shown here is derived from an EMBL/GenBank/DDBJ whole genome shotgun (WGS) entry which is preliminary data.</text>
</comment>
<evidence type="ECO:0000313" key="1">
    <source>
        <dbReference type="EMBL" id="POZ55092.1"/>
    </source>
</evidence>
<proteinExistence type="predicted"/>
<reference evidence="1 2" key="1">
    <citation type="submission" date="2017-11" db="EMBL/GenBank/DDBJ databases">
        <title>Genome sequence of Lysinibacillus sphaericus, a lignin-degrading bacteria isolated from municipal solid waste soil.</title>
        <authorList>
            <person name="Persinoti G.F."/>
            <person name="Paixao D.A."/>
            <person name="Bugg T.D."/>
            <person name="Squina F.M."/>
        </authorList>
    </citation>
    <scope>NUCLEOTIDE SEQUENCE [LARGE SCALE GENOMIC DNA]</scope>
    <source>
        <strain evidence="1 2">A1</strain>
    </source>
</reference>
<dbReference type="RefSeq" id="WP_103977727.1">
    <property type="nucleotide sequence ID" value="NZ_PGLV01000002.1"/>
</dbReference>
<evidence type="ECO:0000313" key="2">
    <source>
        <dbReference type="Proteomes" id="UP000237319"/>
    </source>
</evidence>
<sequence length="89" mass="10223">MEVSSLTGPIATVENLVKCLDGQYLNPYQIGLRNTKTMKEIYVDVEQLTPNTDHFTIDLSQEEQGTYMLVIAYKLNEDTLIQLTYYVKN</sequence>
<dbReference type="Proteomes" id="UP000237319">
    <property type="component" value="Unassembled WGS sequence"/>
</dbReference>
<gene>
    <name evidence="1" type="ORF">LYSIN_03389</name>
</gene>
<protein>
    <submittedName>
        <fullName evidence="1">Uncharacterized protein</fullName>
    </submittedName>
</protein>
<dbReference type="AlphaFoldDB" id="A0A2S5CWH5"/>
<keyword evidence="2" id="KW-1185">Reference proteome</keyword>
<organism evidence="1 2">
    <name type="scientific">Lysinibacillus sphaericus</name>
    <name type="common">Bacillus sphaericus</name>
    <dbReference type="NCBI Taxonomy" id="1421"/>
    <lineage>
        <taxon>Bacteria</taxon>
        <taxon>Bacillati</taxon>
        <taxon>Bacillota</taxon>
        <taxon>Bacilli</taxon>
        <taxon>Bacillales</taxon>
        <taxon>Bacillaceae</taxon>
        <taxon>Lysinibacillus</taxon>
    </lineage>
</organism>
<dbReference type="EMBL" id="PGLV01000002">
    <property type="protein sequence ID" value="POZ55092.1"/>
    <property type="molecule type" value="Genomic_DNA"/>
</dbReference>
<accession>A0A2S5CWH5</accession>
<name>A0A2S5CWH5_LYSSH</name>